<evidence type="ECO:0000313" key="2">
    <source>
        <dbReference type="Proteomes" id="UP000018747"/>
    </source>
</evidence>
<dbReference type="AlphaFoldDB" id="V6IAN3"/>
<gene>
    <name evidence="1" type="ORF">LEP1GSC062_1827</name>
</gene>
<protein>
    <submittedName>
        <fullName evidence="1">Uncharacterized protein</fullName>
    </submittedName>
</protein>
<sequence length="42" mass="5021">MASLARQLIGRHRKHKNSDLLSQIRNLCFRLSLIRHTRVYAF</sequence>
<dbReference type="Proteomes" id="UP000018747">
    <property type="component" value="Unassembled WGS sequence"/>
</dbReference>
<accession>V6IAN3</accession>
<evidence type="ECO:0000313" key="1">
    <source>
        <dbReference type="EMBL" id="EQA60903.1"/>
    </source>
</evidence>
<keyword evidence="2" id="KW-1185">Reference proteome</keyword>
<organism evidence="1 2">
    <name type="scientific">Leptospira alexanderi serovar Manhao 3 str. L 60</name>
    <dbReference type="NCBI Taxonomy" id="1049759"/>
    <lineage>
        <taxon>Bacteria</taxon>
        <taxon>Pseudomonadati</taxon>
        <taxon>Spirochaetota</taxon>
        <taxon>Spirochaetia</taxon>
        <taxon>Leptospirales</taxon>
        <taxon>Leptospiraceae</taxon>
        <taxon>Leptospira</taxon>
    </lineage>
</organism>
<reference evidence="1" key="1">
    <citation type="submission" date="2013-05" db="EMBL/GenBank/DDBJ databases">
        <authorList>
            <person name="Harkins D.M."/>
            <person name="Durkin A.S."/>
            <person name="Brinkac L.M."/>
            <person name="Haft D.H."/>
            <person name="Selengut J.D."/>
            <person name="Sanka R."/>
            <person name="DePew J."/>
            <person name="Purushe J."/>
            <person name="Hartskeerl R.A."/>
            <person name="Ahmed A."/>
            <person name="van der Linden H."/>
            <person name="Goris M.G.A."/>
            <person name="Vinetz J.M."/>
            <person name="Sutton G.G."/>
            <person name="Nierman W.C."/>
            <person name="Fouts D.E."/>
        </authorList>
    </citation>
    <scope>NUCLEOTIDE SEQUENCE [LARGE SCALE GENOMIC DNA]</scope>
    <source>
        <strain evidence="1">L 60</strain>
    </source>
</reference>
<dbReference type="EMBL" id="AHMT02000053">
    <property type="protein sequence ID" value="EQA60903.1"/>
    <property type="molecule type" value="Genomic_DNA"/>
</dbReference>
<comment type="caution">
    <text evidence="1">The sequence shown here is derived from an EMBL/GenBank/DDBJ whole genome shotgun (WGS) entry which is preliminary data.</text>
</comment>
<name>V6IAN3_9LEPT</name>
<proteinExistence type="predicted"/>